<dbReference type="AlphaFoldDB" id="A0AAW0Q6K3"/>
<organism evidence="4 5">
    <name type="scientific">Apiospora kogelbergensis</name>
    <dbReference type="NCBI Taxonomy" id="1337665"/>
    <lineage>
        <taxon>Eukaryota</taxon>
        <taxon>Fungi</taxon>
        <taxon>Dikarya</taxon>
        <taxon>Ascomycota</taxon>
        <taxon>Pezizomycotina</taxon>
        <taxon>Sordariomycetes</taxon>
        <taxon>Xylariomycetidae</taxon>
        <taxon>Amphisphaeriales</taxon>
        <taxon>Apiosporaceae</taxon>
        <taxon>Apiospora</taxon>
    </lineage>
</organism>
<dbReference type="GO" id="GO:0048038">
    <property type="term" value="F:quinone binding"/>
    <property type="evidence" value="ECO:0007669"/>
    <property type="project" value="TreeGrafter"/>
</dbReference>
<name>A0AAW0Q6K3_9PEZI</name>
<evidence type="ECO:0000256" key="1">
    <source>
        <dbReference type="ARBA" id="ARBA00006484"/>
    </source>
</evidence>
<dbReference type="InterPro" id="IPR036291">
    <property type="entry name" value="NAD(P)-bd_dom_sf"/>
</dbReference>
<comment type="similarity">
    <text evidence="1 3">Belongs to the short-chain dehydrogenases/reductases (SDR) family.</text>
</comment>
<keyword evidence="5" id="KW-1185">Reference proteome</keyword>
<dbReference type="InterPro" id="IPR020904">
    <property type="entry name" value="Sc_DH/Rdtase_CS"/>
</dbReference>
<dbReference type="FunFam" id="3.40.50.720:FF:000084">
    <property type="entry name" value="Short-chain dehydrogenase reductase"/>
    <property type="match status" value="1"/>
</dbReference>
<dbReference type="Proteomes" id="UP001392437">
    <property type="component" value="Unassembled WGS sequence"/>
</dbReference>
<reference evidence="4 5" key="1">
    <citation type="submission" date="2023-01" db="EMBL/GenBank/DDBJ databases">
        <title>Analysis of 21 Apiospora genomes using comparative genomics revels a genus with tremendous synthesis potential of carbohydrate active enzymes and secondary metabolites.</title>
        <authorList>
            <person name="Sorensen T."/>
        </authorList>
    </citation>
    <scope>NUCLEOTIDE SEQUENCE [LARGE SCALE GENOMIC DNA]</scope>
    <source>
        <strain evidence="4 5">CBS 117206</strain>
    </source>
</reference>
<sequence>MNPASSTATRGSAIVTGSGQGIGKAIALRLAADGYDVCINDIAANQQDCEEVAKEIRDMGRRSCVATADVSRREEVVQLVQTSVKELGPLKTMVANAGITLVKPVLSVTPADFERLFAVNVAGVDNCFAEAARQMIAQGLCTADDPGKLVAAASIAGFRPMALLGHYSATKWAVRGITHAYAVELARHHITANAYAPGIVGTGMWDLIDAGMAAEEKKESGDGEKEKLEKGDVMRRYAREGSVLERVSVPKDVAQLVSFLASPDSNYVTGQTQIVDGGMVFT</sequence>
<dbReference type="PRINTS" id="PR00080">
    <property type="entry name" value="SDRFAMILY"/>
</dbReference>
<dbReference type="PANTHER" id="PTHR42760">
    <property type="entry name" value="SHORT-CHAIN DEHYDROGENASES/REDUCTASES FAMILY MEMBER"/>
    <property type="match status" value="1"/>
</dbReference>
<evidence type="ECO:0000256" key="2">
    <source>
        <dbReference type="ARBA" id="ARBA00022857"/>
    </source>
</evidence>
<dbReference type="EMBL" id="JAQQWP010000011">
    <property type="protein sequence ID" value="KAK8095302.1"/>
    <property type="molecule type" value="Genomic_DNA"/>
</dbReference>
<evidence type="ECO:0000256" key="3">
    <source>
        <dbReference type="RuleBase" id="RU000363"/>
    </source>
</evidence>
<dbReference type="Gene3D" id="3.40.50.720">
    <property type="entry name" value="NAD(P)-binding Rossmann-like Domain"/>
    <property type="match status" value="1"/>
</dbReference>
<dbReference type="Pfam" id="PF00106">
    <property type="entry name" value="adh_short"/>
    <property type="match status" value="1"/>
</dbReference>
<evidence type="ECO:0000313" key="4">
    <source>
        <dbReference type="EMBL" id="KAK8095302.1"/>
    </source>
</evidence>
<evidence type="ECO:0000313" key="5">
    <source>
        <dbReference type="Proteomes" id="UP001392437"/>
    </source>
</evidence>
<dbReference type="SUPFAM" id="SSF51735">
    <property type="entry name" value="NAD(P)-binding Rossmann-fold domains"/>
    <property type="match status" value="1"/>
</dbReference>
<proteinExistence type="inferred from homology"/>
<dbReference type="GO" id="GO:0006633">
    <property type="term" value="P:fatty acid biosynthetic process"/>
    <property type="evidence" value="ECO:0007669"/>
    <property type="project" value="TreeGrafter"/>
</dbReference>
<accession>A0AAW0Q6K3</accession>
<dbReference type="PANTHER" id="PTHR42760:SF121">
    <property type="entry name" value="3-OXOACYL-(ACYL-CARRIER-PROTEIN) REDUCTASE"/>
    <property type="match status" value="1"/>
</dbReference>
<gene>
    <name evidence="4" type="ORF">PG999_013324</name>
</gene>
<dbReference type="PROSITE" id="PS00061">
    <property type="entry name" value="ADH_SHORT"/>
    <property type="match status" value="1"/>
</dbReference>
<dbReference type="Pfam" id="PF13561">
    <property type="entry name" value="adh_short_C2"/>
    <property type="match status" value="1"/>
</dbReference>
<dbReference type="GO" id="GO:0016616">
    <property type="term" value="F:oxidoreductase activity, acting on the CH-OH group of donors, NAD or NADP as acceptor"/>
    <property type="evidence" value="ECO:0007669"/>
    <property type="project" value="TreeGrafter"/>
</dbReference>
<dbReference type="PRINTS" id="PR00081">
    <property type="entry name" value="GDHRDH"/>
</dbReference>
<comment type="caution">
    <text evidence="4">The sequence shown here is derived from an EMBL/GenBank/DDBJ whole genome shotgun (WGS) entry which is preliminary data.</text>
</comment>
<keyword evidence="2" id="KW-0521">NADP</keyword>
<dbReference type="InterPro" id="IPR002347">
    <property type="entry name" value="SDR_fam"/>
</dbReference>
<protein>
    <submittedName>
        <fullName evidence="4">Acetoin reductase</fullName>
    </submittedName>
</protein>